<keyword evidence="4 5" id="KW-0472">Membrane</keyword>
<protein>
    <recommendedName>
        <fullName evidence="6">TMEM205-like domain-containing protein</fullName>
    </recommendedName>
</protein>
<dbReference type="Proteomes" id="UP000003344">
    <property type="component" value="Unassembled WGS sequence"/>
</dbReference>
<evidence type="ECO:0000256" key="1">
    <source>
        <dbReference type="ARBA" id="ARBA00004370"/>
    </source>
</evidence>
<evidence type="ECO:0000256" key="5">
    <source>
        <dbReference type="SAM" id="Phobius"/>
    </source>
</evidence>
<dbReference type="Pfam" id="PF13664">
    <property type="entry name" value="DUF4149"/>
    <property type="match status" value="1"/>
</dbReference>
<dbReference type="eggNOG" id="ENOG5031AKJ">
    <property type="taxonomic scope" value="Bacteria"/>
</dbReference>
<dbReference type="AlphaFoldDB" id="D2ZZY3"/>
<dbReference type="EMBL" id="ACDX02000022">
    <property type="protein sequence ID" value="EFC87334.1"/>
    <property type="molecule type" value="Genomic_DNA"/>
</dbReference>
<feature type="transmembrane region" description="Helical" evidence="5">
    <location>
        <begin position="52"/>
        <end position="73"/>
    </location>
</feature>
<keyword evidence="2 5" id="KW-0812">Transmembrane</keyword>
<evidence type="ECO:0000256" key="2">
    <source>
        <dbReference type="ARBA" id="ARBA00022692"/>
    </source>
</evidence>
<comment type="caution">
    <text evidence="7">The sequence shown here is derived from an EMBL/GenBank/DDBJ whole genome shotgun (WGS) entry which is preliminary data.</text>
</comment>
<comment type="subcellular location">
    <subcellularLocation>
        <location evidence="1">Membrane</location>
    </subcellularLocation>
</comment>
<evidence type="ECO:0000313" key="7">
    <source>
        <dbReference type="EMBL" id="EFC87334.1"/>
    </source>
</evidence>
<evidence type="ECO:0000256" key="3">
    <source>
        <dbReference type="ARBA" id="ARBA00022989"/>
    </source>
</evidence>
<evidence type="ECO:0000313" key="8">
    <source>
        <dbReference type="Proteomes" id="UP000003344"/>
    </source>
</evidence>
<keyword evidence="3 5" id="KW-1133">Transmembrane helix</keyword>
<accession>D2ZZY3</accession>
<name>D2ZZY3_NEIM2</name>
<evidence type="ECO:0000259" key="6">
    <source>
        <dbReference type="Pfam" id="PF13664"/>
    </source>
</evidence>
<reference evidence="7 8" key="1">
    <citation type="submission" date="2009-10" db="EMBL/GenBank/DDBJ databases">
        <authorList>
            <person name="Weinstock G."/>
            <person name="Sodergren E."/>
            <person name="Clifton S."/>
            <person name="Fulton L."/>
            <person name="Fulton B."/>
            <person name="Courtney L."/>
            <person name="Fronick C."/>
            <person name="Harrison M."/>
            <person name="Strong C."/>
            <person name="Farmer C."/>
            <person name="Delahaunty K."/>
            <person name="Markovic C."/>
            <person name="Hall O."/>
            <person name="Minx P."/>
            <person name="Tomlinson C."/>
            <person name="Mitreva M."/>
            <person name="Nelson J."/>
            <person name="Hou S."/>
            <person name="Wollam A."/>
            <person name="Pepin K.H."/>
            <person name="Johnson M."/>
            <person name="Bhonagiri V."/>
            <person name="Nash W.E."/>
            <person name="Warren W."/>
            <person name="Chinwalla A."/>
            <person name="Mardis E.R."/>
            <person name="Wilson R.K."/>
        </authorList>
    </citation>
    <scope>NUCLEOTIDE SEQUENCE [LARGE SCALE GENOMIC DNA]</scope>
    <source>
        <strain evidence="8">ATCC 25996 / DSM 4631 / NCTC 10774 / M26</strain>
    </source>
</reference>
<dbReference type="GO" id="GO:0016020">
    <property type="term" value="C:membrane"/>
    <property type="evidence" value="ECO:0007669"/>
    <property type="project" value="UniProtKB-SubCell"/>
</dbReference>
<organism evidence="7 8">
    <name type="scientific">Neisseria mucosa (strain ATCC 25996 / DSM 4631 / NCTC 10774 / M26)</name>
    <dbReference type="NCBI Taxonomy" id="546266"/>
    <lineage>
        <taxon>Bacteria</taxon>
        <taxon>Pseudomonadati</taxon>
        <taxon>Pseudomonadota</taxon>
        <taxon>Betaproteobacteria</taxon>
        <taxon>Neisseriales</taxon>
        <taxon>Neisseriaceae</taxon>
        <taxon>Neisseria</taxon>
    </lineage>
</organism>
<feature type="transmembrane region" description="Helical" evidence="5">
    <location>
        <begin position="133"/>
        <end position="157"/>
    </location>
</feature>
<dbReference type="STRING" id="546266.NEIMUCOT_06217"/>
<feature type="transmembrane region" description="Helical" evidence="5">
    <location>
        <begin position="93"/>
        <end position="113"/>
    </location>
</feature>
<evidence type="ECO:0000256" key="4">
    <source>
        <dbReference type="ARBA" id="ARBA00023136"/>
    </source>
</evidence>
<gene>
    <name evidence="7" type="ORF">NEIMUCOT_06217</name>
</gene>
<proteinExistence type="predicted"/>
<sequence length="162" mass="17855">MLVCGRFEFQDQMMNRLCALLTSLWLGMQVMAGYIAAPILFGQLGKQEAGNIAGVLFSINNYFGLLAWIVAWLVVRSNRNRSLSDNGKVAPKFIILLLLLTASNQFLISPVIAAHKAGTANWLLSLLGGSFGMWHGISSIIYLVCSVSGLGLLWRYLKFENN</sequence>
<feature type="domain" description="TMEM205-like" evidence="6">
    <location>
        <begin position="20"/>
        <end position="117"/>
    </location>
</feature>
<dbReference type="InterPro" id="IPR025423">
    <property type="entry name" value="TMEM205-like"/>
</dbReference>